<keyword evidence="3" id="KW-1185">Reference proteome</keyword>
<feature type="region of interest" description="Disordered" evidence="1">
    <location>
        <begin position="63"/>
        <end position="84"/>
    </location>
</feature>
<evidence type="ECO:0000256" key="1">
    <source>
        <dbReference type="SAM" id="MobiDB-lite"/>
    </source>
</evidence>
<accession>A0AAV0BR16</accession>
<comment type="caution">
    <text evidence="2">The sequence shown here is derived from an EMBL/GenBank/DDBJ whole genome shotgun (WGS) entry which is preliminary data.</text>
</comment>
<name>A0AAV0BR16_PHAPC</name>
<dbReference type="EMBL" id="CALTRL010006138">
    <property type="protein sequence ID" value="CAH7689840.1"/>
    <property type="molecule type" value="Genomic_DNA"/>
</dbReference>
<proteinExistence type="predicted"/>
<evidence type="ECO:0000313" key="3">
    <source>
        <dbReference type="Proteomes" id="UP001153365"/>
    </source>
</evidence>
<organism evidence="2 3">
    <name type="scientific">Phakopsora pachyrhizi</name>
    <name type="common">Asian soybean rust disease fungus</name>
    <dbReference type="NCBI Taxonomy" id="170000"/>
    <lineage>
        <taxon>Eukaryota</taxon>
        <taxon>Fungi</taxon>
        <taxon>Dikarya</taxon>
        <taxon>Basidiomycota</taxon>
        <taxon>Pucciniomycotina</taxon>
        <taxon>Pucciniomycetes</taxon>
        <taxon>Pucciniales</taxon>
        <taxon>Phakopsoraceae</taxon>
        <taxon>Phakopsora</taxon>
    </lineage>
</organism>
<reference evidence="2" key="1">
    <citation type="submission" date="2022-06" db="EMBL/GenBank/DDBJ databases">
        <authorList>
            <consortium name="SYNGENTA / RWTH Aachen University"/>
        </authorList>
    </citation>
    <scope>NUCLEOTIDE SEQUENCE</scope>
</reference>
<dbReference type="Proteomes" id="UP001153365">
    <property type="component" value="Unassembled WGS sequence"/>
</dbReference>
<sequence>MSQKFWMSLPDHLEVSWCGGRFGLRRSPKEGAEGGFCWILLGFEEEGVAVEGNGWCHWKEDKKLGGGAHQGQSDWRKTTGAMEL</sequence>
<protein>
    <submittedName>
        <fullName evidence="2">Uncharacterized protein</fullName>
    </submittedName>
</protein>
<evidence type="ECO:0000313" key="2">
    <source>
        <dbReference type="EMBL" id="CAH7689840.1"/>
    </source>
</evidence>
<gene>
    <name evidence="2" type="ORF">PPACK8108_LOCUS24987</name>
</gene>
<dbReference type="AlphaFoldDB" id="A0AAV0BR16"/>